<dbReference type="OrthoDB" id="9781005at2"/>
<dbReference type="Pfam" id="PF13276">
    <property type="entry name" value="HTH_21"/>
    <property type="match status" value="1"/>
</dbReference>
<dbReference type="Proteomes" id="UP000279446">
    <property type="component" value="Unassembled WGS sequence"/>
</dbReference>
<dbReference type="InterPro" id="IPR050900">
    <property type="entry name" value="Transposase_IS3/IS150/IS904"/>
</dbReference>
<dbReference type="AlphaFoldDB" id="A0A3S1DSA1"/>
<dbReference type="Gene3D" id="3.30.420.10">
    <property type="entry name" value="Ribonuclease H-like superfamily/Ribonuclease H"/>
    <property type="match status" value="1"/>
</dbReference>
<name>A0A3S1DSA1_9BACL</name>
<evidence type="ECO:0000313" key="3">
    <source>
        <dbReference type="EMBL" id="RUT47964.1"/>
    </source>
</evidence>
<gene>
    <name evidence="3" type="ORF">EJP82_06225</name>
</gene>
<dbReference type="PANTHER" id="PTHR46889">
    <property type="entry name" value="TRANSPOSASE INSF FOR INSERTION SEQUENCE IS3B-RELATED"/>
    <property type="match status" value="1"/>
</dbReference>
<reference evidence="3 4" key="1">
    <citation type="submission" date="2018-12" db="EMBL/GenBank/DDBJ databases">
        <authorList>
            <person name="Sun L."/>
            <person name="Chen Z."/>
        </authorList>
    </citation>
    <scope>NUCLEOTIDE SEQUENCE [LARGE SCALE GENOMIC DNA]</scope>
    <source>
        <strain evidence="3 4">DSM 15890</strain>
    </source>
</reference>
<protein>
    <submittedName>
        <fullName evidence="3">IS3 family transposase</fullName>
    </submittedName>
</protein>
<organism evidence="3 4">
    <name type="scientific">Paenibacillus anaericanus</name>
    <dbReference type="NCBI Taxonomy" id="170367"/>
    <lineage>
        <taxon>Bacteria</taxon>
        <taxon>Bacillati</taxon>
        <taxon>Bacillota</taxon>
        <taxon>Bacilli</taxon>
        <taxon>Bacillales</taxon>
        <taxon>Paenibacillaceae</taxon>
        <taxon>Paenibacillus</taxon>
    </lineage>
</organism>
<dbReference type="SUPFAM" id="SSF53098">
    <property type="entry name" value="Ribonuclease H-like"/>
    <property type="match status" value="1"/>
</dbReference>
<accession>A0A3S1DSA1</accession>
<feature type="domain" description="Integrase catalytic" evidence="2">
    <location>
        <begin position="137"/>
        <end position="300"/>
    </location>
</feature>
<dbReference type="InterPro" id="IPR048020">
    <property type="entry name" value="Transpos_IS3"/>
</dbReference>
<dbReference type="NCBIfam" id="NF033516">
    <property type="entry name" value="transpos_IS3"/>
    <property type="match status" value="1"/>
</dbReference>
<dbReference type="GO" id="GO:0015074">
    <property type="term" value="P:DNA integration"/>
    <property type="evidence" value="ECO:0007669"/>
    <property type="project" value="InterPro"/>
</dbReference>
<dbReference type="Pfam" id="PF00665">
    <property type="entry name" value="rve"/>
    <property type="match status" value="1"/>
</dbReference>
<dbReference type="InterPro" id="IPR001584">
    <property type="entry name" value="Integrase_cat-core"/>
</dbReference>
<dbReference type="InterPro" id="IPR036397">
    <property type="entry name" value="RNaseH_sf"/>
</dbReference>
<dbReference type="GO" id="GO:0003676">
    <property type="term" value="F:nucleic acid binding"/>
    <property type="evidence" value="ECO:0007669"/>
    <property type="project" value="InterPro"/>
</dbReference>
<keyword evidence="4" id="KW-1185">Reference proteome</keyword>
<dbReference type="EMBL" id="RZNY01000003">
    <property type="protein sequence ID" value="RUT47964.1"/>
    <property type="molecule type" value="Genomic_DNA"/>
</dbReference>
<evidence type="ECO:0000256" key="1">
    <source>
        <dbReference type="ARBA" id="ARBA00002286"/>
    </source>
</evidence>
<dbReference type="InterPro" id="IPR012337">
    <property type="entry name" value="RNaseH-like_sf"/>
</dbReference>
<dbReference type="InterPro" id="IPR025948">
    <property type="entry name" value="HTH-like_dom"/>
</dbReference>
<proteinExistence type="predicted"/>
<dbReference type="Pfam" id="PF13333">
    <property type="entry name" value="rve_2"/>
    <property type="match status" value="1"/>
</dbReference>
<evidence type="ECO:0000259" key="2">
    <source>
        <dbReference type="PROSITE" id="PS50994"/>
    </source>
</evidence>
<sequence>DCKKSSAHLQQTKELRFQFIENSRSEFRLEKMCDVLSVSRSGYYKWRNHETSQQELRKNQVLERIRYHFSDSEERYGAPKITFLLNKEGCNVTERTVGLYMKELGLRSCVSRKYKVQTTDSNHDMAIAPNILNQQFQSTEPSKVWVTDITYIPCREGRLYLASVLDLCTREIVGWRLADRMTTELVLEALKDAYAAKKPEEGLIHHSDRGAQYASTEYRELLKNYNMISSMSRKGNCYDNACIESFHSILKKELVYCRRFRTKQQAKDELFRYIEFFYNRKRIHGALGYLSPIRFAAQFQKKSA</sequence>
<feature type="non-terminal residue" evidence="3">
    <location>
        <position position="1"/>
    </location>
</feature>
<dbReference type="PROSITE" id="PS50994">
    <property type="entry name" value="INTEGRASE"/>
    <property type="match status" value="1"/>
</dbReference>
<comment type="caution">
    <text evidence="3">The sequence shown here is derived from an EMBL/GenBank/DDBJ whole genome shotgun (WGS) entry which is preliminary data.</text>
</comment>
<evidence type="ECO:0000313" key="4">
    <source>
        <dbReference type="Proteomes" id="UP000279446"/>
    </source>
</evidence>
<dbReference type="PANTHER" id="PTHR46889:SF4">
    <property type="entry name" value="TRANSPOSASE INSO FOR INSERTION SEQUENCE ELEMENT IS911B-RELATED"/>
    <property type="match status" value="1"/>
</dbReference>
<comment type="function">
    <text evidence="1">Involved in the transposition of the insertion sequence.</text>
</comment>